<dbReference type="EMBL" id="CP048020">
    <property type="protein sequence ID" value="QHX44153.1"/>
    <property type="molecule type" value="Genomic_DNA"/>
</dbReference>
<evidence type="ECO:0000313" key="2">
    <source>
        <dbReference type="Proteomes" id="UP000464374"/>
    </source>
</evidence>
<reference evidence="1 2" key="1">
    <citation type="submission" date="2020-01" db="EMBL/GenBank/DDBJ databases">
        <title>Complete genome sequence of a human oral phylogroup 1 Treponema sp. strain ATCC 700766, originally isolated from periodontitis dental plaque.</title>
        <authorList>
            <person name="Chan Y."/>
            <person name="Huo Y.-B."/>
            <person name="Yu X.-L."/>
            <person name="Zeng H."/>
            <person name="Leung W.-K."/>
            <person name="Watt R.M."/>
        </authorList>
    </citation>
    <scope>NUCLEOTIDE SEQUENCE [LARGE SCALE GENOMIC DNA]</scope>
    <source>
        <strain evidence="1 2">OMZ 804</strain>
    </source>
</reference>
<proteinExistence type="predicted"/>
<dbReference type="Gene3D" id="1.10.10.10">
    <property type="entry name" value="Winged helix-like DNA-binding domain superfamily/Winged helix DNA-binding domain"/>
    <property type="match status" value="1"/>
</dbReference>
<dbReference type="Pfam" id="PF09639">
    <property type="entry name" value="YjcQ"/>
    <property type="match status" value="1"/>
</dbReference>
<protein>
    <recommendedName>
        <fullName evidence="3">YjcQ protein</fullName>
    </recommendedName>
</protein>
<gene>
    <name evidence="1" type="ORF">GWP43_12635</name>
</gene>
<dbReference type="Proteomes" id="UP000464374">
    <property type="component" value="Chromosome"/>
</dbReference>
<dbReference type="RefSeq" id="WP_162664435.1">
    <property type="nucleotide sequence ID" value="NZ_CP048020.1"/>
</dbReference>
<evidence type="ECO:0000313" key="1">
    <source>
        <dbReference type="EMBL" id="QHX44153.1"/>
    </source>
</evidence>
<dbReference type="InterPro" id="IPR036390">
    <property type="entry name" value="WH_DNA-bd_sf"/>
</dbReference>
<dbReference type="AlphaFoldDB" id="A0A6P1Y599"/>
<accession>A0A6P1Y599</accession>
<name>A0A6P1Y599_9SPIR</name>
<evidence type="ECO:0008006" key="3">
    <source>
        <dbReference type="Google" id="ProtNLM"/>
    </source>
</evidence>
<organism evidence="1 2">
    <name type="scientific">Treponema vincentii</name>
    <dbReference type="NCBI Taxonomy" id="69710"/>
    <lineage>
        <taxon>Bacteria</taxon>
        <taxon>Pseudomonadati</taxon>
        <taxon>Spirochaetota</taxon>
        <taxon>Spirochaetia</taxon>
        <taxon>Spirochaetales</taxon>
        <taxon>Treponemataceae</taxon>
        <taxon>Treponema</taxon>
    </lineage>
</organism>
<dbReference type="InterPro" id="IPR036388">
    <property type="entry name" value="WH-like_DNA-bd_sf"/>
</dbReference>
<dbReference type="KEGG" id="trz:GWP43_12635"/>
<dbReference type="InterPro" id="IPR018597">
    <property type="entry name" value="Phage_Tuc2009_YjcQ"/>
</dbReference>
<sequence>MKNTAKNTIVCYNANMTKAFKTIYTLLNRLEKGLDYEDFDAEKEISPKALKITENRWNAYIKMLNDAGYITGVRIDDYINGEIDIDISEISLTLQGLQYLAENTMMVRMWNAFKTVKEVKDTIVP</sequence>
<dbReference type="SUPFAM" id="SSF46785">
    <property type="entry name" value="Winged helix' DNA-binding domain"/>
    <property type="match status" value="1"/>
</dbReference>